<organism evidence="1 2">
    <name type="scientific">Fluviispira multicolorata</name>
    <dbReference type="NCBI Taxonomy" id="2654512"/>
    <lineage>
        <taxon>Bacteria</taxon>
        <taxon>Pseudomonadati</taxon>
        <taxon>Bdellovibrionota</taxon>
        <taxon>Oligoflexia</taxon>
        <taxon>Silvanigrellales</taxon>
        <taxon>Silvanigrellaceae</taxon>
        <taxon>Fluviispira</taxon>
    </lineage>
</organism>
<evidence type="ECO:0000313" key="1">
    <source>
        <dbReference type="EMBL" id="KAB8030692.1"/>
    </source>
</evidence>
<proteinExistence type="predicted"/>
<evidence type="ECO:0000313" key="2">
    <source>
        <dbReference type="Proteomes" id="UP000442694"/>
    </source>
</evidence>
<protein>
    <submittedName>
        <fullName evidence="1">Uncharacterized protein</fullName>
    </submittedName>
</protein>
<name>A0A833JDB7_9BACT</name>
<keyword evidence="2" id="KW-1185">Reference proteome</keyword>
<dbReference type="AlphaFoldDB" id="A0A833JDB7"/>
<accession>A0A833JDB7</accession>
<dbReference type="EMBL" id="WFLN01000006">
    <property type="protein sequence ID" value="KAB8030692.1"/>
    <property type="molecule type" value="Genomic_DNA"/>
</dbReference>
<reference evidence="1 2" key="1">
    <citation type="submission" date="2019-10" db="EMBL/GenBank/DDBJ databases">
        <title>New genus of Silvanigrellaceae.</title>
        <authorList>
            <person name="Pitt A."/>
            <person name="Hahn M.W."/>
        </authorList>
    </citation>
    <scope>NUCLEOTIDE SEQUENCE [LARGE SCALE GENOMIC DNA]</scope>
    <source>
        <strain evidence="1 2">33A1-SZDP</strain>
    </source>
</reference>
<gene>
    <name evidence="1" type="ORF">GCL57_06875</name>
</gene>
<comment type="caution">
    <text evidence="1">The sequence shown here is derived from an EMBL/GenBank/DDBJ whole genome shotgun (WGS) entry which is preliminary data.</text>
</comment>
<dbReference type="RefSeq" id="WP_152212620.1">
    <property type="nucleotide sequence ID" value="NZ_WFLN01000006.1"/>
</dbReference>
<dbReference type="Proteomes" id="UP000442694">
    <property type="component" value="Unassembled WGS sequence"/>
</dbReference>
<sequence length="525" mass="61145">MIKIISILIYVIFIFHSNFIYAENYGYIWFPVAWAFSLGDEKGSSQEFYVRSVKLNFRNINENRYIYTSLDSTVKNQKQLLLSKKNFIKTVYSSKLLKFPVGEYEFIGASAEIKVGNNEFINTNIPYIGPYVSNENKKLQFIVSENNISPFPSLSAESKLYAINNSLGQKTLFDSIDDEAISIDPIRIYLKSLGRKFSINNIGFQVANQVFPALQSSGSYLKTQKSYYLGLIIDIPCKVKGSLKFIWANKKEPIQYSFLMKLNHDRAMCKDEKFVPQKFYFPEGTWLLQSMTVVSINKKLSEFNTYDLKKRIRTTKNYFKLNDLYYSNSNHKERALLKVIEINLYDKVDPQAVYFLGSSEIKKNEDPKIKDNYLIYFKRNYEIIDVRKLFSVKRVYNAYTSEVMKKDRIRGTINLKIDLIGNDRIKRIQDKYLSELKEFSSAELANCVAEQEIQDPLMVLNGVIKIKNIKRRTSSLDFSKNDIIFAIKGKSQEIVRNCLEEKLRNFQFSRPINPPFQANISFESL</sequence>